<name>A0A2I8F3R9_9BURK</name>
<reference evidence="2 3" key="1">
    <citation type="submission" date="2018-01" db="EMBL/GenBank/DDBJ databases">
        <title>Species boundaries and ecological features among Paraburkholderia terrae DSMZ17804T, P. hospita DSMZ17164T and P. caribensis DSMZ13236T.</title>
        <authorList>
            <person name="Pratama A.A."/>
        </authorList>
    </citation>
    <scope>NUCLEOTIDE SEQUENCE [LARGE SCALE GENOMIC DNA]</scope>
    <source>
        <strain evidence="2 3">DSM 17804</strain>
    </source>
</reference>
<sequence length="1062" mass="119666">MASLAKLTRPRLHEVVPRERLFAQLDAARSRYPVIWVSGPPGAGKTTLVASYLDASKLAGIWYQIDAGDNDISTFFYYLSRTVESPRGKRQVPLPLLTPEYLADIPGYTRHFFREYYSRLKVPAVLTLDNYHQLPHDSAFHGVLELALREVPEEVNVVVISREDPPAECVELVSSERLTRLDWDDLRLTLEEARAIAALGLDVDEKTLRSLYQMSGGWAAGWTLSLERARRFGSQAEDIRGEAREAIFSYFSGQIFRTAAPETREFLIRTALLPRMTVAIAEKMGGSSQAGELLDRLYRRQLFTDRRGSKPYSYQYHDLFRTFLLDQLDQFYTPAGINELRQRAGRLLEETGQVDDAFSLYRAAQDWDGATRLILGNAGTLLEQGRGETLRDWIGALPKAIVDQAPWLVFWLGVSLVSSAPADARVVLELAFKQFGQKEDRLGQILACTEIIVAYWTEYANFTPLDRWIDALDGLLQSVPEFPSPVMELRVNVALVYALAYRRPDLNLLEPRIHRAEELLASDDIPVNEKVAVATPLLACYDISLQHADGRRLVDRIQPWLNAAETTPYNKAFWYGTLGFHLFYSEAEISPAQDAFTTCLEICAVNAIALPVLNSLTLFGLAHVAIERGDLSAAESYRARAERYADPNRFLDQLHDAWLKGRLAEAHGDRTSAIQFDEQQARLAAKAGAAYYIRHAYLRLAFHLTEAGRFAEAARSLQDLRTMAQATGMQDRWESAIAFAESYWALLQGNLEIWAERFRCAVGQLKSTGDGLGPRARKGRHMPRLFAAALEAGVETDYVRHLIRRYRVRAPSLEATNWPWPVRVHTLGRFEVLLDDVPLAFARKAPKKPMQLLKALIAFGGMDVPEQRLTDALWPDDTGDSAHNSFSVALTRLRKLLGDADTIGQAGGRVSLNRDLMWVDAGAFERAFGDAEAAEGASNEDSMRRAIDYYRGSFLSDDTGEPWTVSPRERLRSRFIAGLSGLARRYEQDDQIDAAISLYRRGIEADELAEDFYRGLMRCYRAREERAEALAVYRRLKQILSVILGIGPSPATERLARELRVM</sequence>
<dbReference type="InterPro" id="IPR027417">
    <property type="entry name" value="P-loop_NTPase"/>
</dbReference>
<proteinExistence type="predicted"/>
<feature type="domain" description="Bacterial transcriptional activator" evidence="1">
    <location>
        <begin position="919"/>
        <end position="1060"/>
    </location>
</feature>
<dbReference type="InterPro" id="IPR011990">
    <property type="entry name" value="TPR-like_helical_dom_sf"/>
</dbReference>
<dbReference type="InterPro" id="IPR036388">
    <property type="entry name" value="WH-like_DNA-bd_sf"/>
</dbReference>
<organism evidence="2 3">
    <name type="scientific">Paraburkholderia terrae</name>
    <dbReference type="NCBI Taxonomy" id="311230"/>
    <lineage>
        <taxon>Bacteria</taxon>
        <taxon>Pseudomonadati</taxon>
        <taxon>Pseudomonadota</taxon>
        <taxon>Betaproteobacteria</taxon>
        <taxon>Burkholderiales</taxon>
        <taxon>Burkholderiaceae</taxon>
        <taxon>Paraburkholderia</taxon>
    </lineage>
</organism>
<dbReference type="RefSeq" id="WP_042312151.1">
    <property type="nucleotide sequence ID" value="NZ_CP026114.1"/>
</dbReference>
<accession>A0A2I8F3R9</accession>
<dbReference type="PANTHER" id="PTHR35807">
    <property type="entry name" value="TRANSCRIPTIONAL REGULATOR REDD-RELATED"/>
    <property type="match status" value="1"/>
</dbReference>
<dbReference type="InterPro" id="IPR016032">
    <property type="entry name" value="Sig_transdc_resp-reg_C-effctor"/>
</dbReference>
<evidence type="ECO:0000259" key="1">
    <source>
        <dbReference type="SMART" id="SM01043"/>
    </source>
</evidence>
<dbReference type="GO" id="GO:0003677">
    <property type="term" value="F:DNA binding"/>
    <property type="evidence" value="ECO:0007669"/>
    <property type="project" value="InterPro"/>
</dbReference>
<dbReference type="GO" id="GO:0006355">
    <property type="term" value="P:regulation of DNA-templated transcription"/>
    <property type="evidence" value="ECO:0007669"/>
    <property type="project" value="InterPro"/>
</dbReference>
<protein>
    <recommendedName>
        <fullName evidence="1">Bacterial transcriptional activator domain-containing protein</fullName>
    </recommendedName>
</protein>
<dbReference type="InterPro" id="IPR051677">
    <property type="entry name" value="AfsR-DnrI-RedD_regulator"/>
</dbReference>
<dbReference type="Pfam" id="PF25873">
    <property type="entry name" value="WHD_MalT"/>
    <property type="match status" value="1"/>
</dbReference>
<evidence type="ECO:0000313" key="3">
    <source>
        <dbReference type="Proteomes" id="UP000243502"/>
    </source>
</evidence>
<dbReference type="SUPFAM" id="SSF52540">
    <property type="entry name" value="P-loop containing nucleoside triphosphate hydrolases"/>
    <property type="match status" value="1"/>
</dbReference>
<dbReference type="Proteomes" id="UP000243502">
    <property type="component" value="Chromosome 4"/>
</dbReference>
<dbReference type="SUPFAM" id="SSF46894">
    <property type="entry name" value="C-terminal effector domain of the bipartite response regulators"/>
    <property type="match status" value="1"/>
</dbReference>
<dbReference type="OrthoDB" id="134985at2"/>
<dbReference type="Pfam" id="PF03704">
    <property type="entry name" value="BTAD"/>
    <property type="match status" value="1"/>
</dbReference>
<dbReference type="InterPro" id="IPR005158">
    <property type="entry name" value="BTAD"/>
</dbReference>
<gene>
    <name evidence="2" type="ORF">C2L65_42480</name>
</gene>
<dbReference type="SUPFAM" id="SSF48452">
    <property type="entry name" value="TPR-like"/>
    <property type="match status" value="2"/>
</dbReference>
<evidence type="ECO:0000313" key="2">
    <source>
        <dbReference type="EMBL" id="AUT66379.1"/>
    </source>
</evidence>
<dbReference type="Gene3D" id="1.10.10.10">
    <property type="entry name" value="Winged helix-like DNA-binding domain superfamily/Winged helix DNA-binding domain"/>
    <property type="match status" value="1"/>
</dbReference>
<dbReference type="KEGG" id="pter:C2L65_42480"/>
<dbReference type="AlphaFoldDB" id="A0A2I8F3R9"/>
<dbReference type="InterPro" id="IPR059106">
    <property type="entry name" value="WHD_MalT"/>
</dbReference>
<dbReference type="Gene3D" id="1.25.40.10">
    <property type="entry name" value="Tetratricopeptide repeat domain"/>
    <property type="match status" value="2"/>
</dbReference>
<dbReference type="EMBL" id="CP026114">
    <property type="protein sequence ID" value="AUT66379.1"/>
    <property type="molecule type" value="Genomic_DNA"/>
</dbReference>
<dbReference type="SMART" id="SM01043">
    <property type="entry name" value="BTAD"/>
    <property type="match status" value="1"/>
</dbReference>